<proteinExistence type="predicted"/>
<dbReference type="EMBL" id="MN740474">
    <property type="protein sequence ID" value="QHU28775.1"/>
    <property type="molecule type" value="Genomic_DNA"/>
</dbReference>
<name>A0A6C0LFK7_9ZZZZ</name>
<reference evidence="2" key="1">
    <citation type="journal article" date="2020" name="Nature">
        <title>Giant virus diversity and host interactions through global metagenomics.</title>
        <authorList>
            <person name="Schulz F."/>
            <person name="Roux S."/>
            <person name="Paez-Espino D."/>
            <person name="Jungbluth S."/>
            <person name="Walsh D.A."/>
            <person name="Denef V.J."/>
            <person name="McMahon K.D."/>
            <person name="Konstantinidis K.T."/>
            <person name="Eloe-Fadrosh E.A."/>
            <person name="Kyrpides N.C."/>
            <person name="Woyke T."/>
        </authorList>
    </citation>
    <scope>NUCLEOTIDE SEQUENCE</scope>
    <source>
        <strain evidence="2">GVMAG-M-3300027791-30</strain>
    </source>
</reference>
<organism evidence="2">
    <name type="scientific">viral metagenome</name>
    <dbReference type="NCBI Taxonomy" id="1070528"/>
    <lineage>
        <taxon>unclassified sequences</taxon>
        <taxon>metagenomes</taxon>
        <taxon>organismal metagenomes</taxon>
    </lineage>
</organism>
<accession>A0A6C0LFK7</accession>
<evidence type="ECO:0008006" key="3">
    <source>
        <dbReference type="Google" id="ProtNLM"/>
    </source>
</evidence>
<dbReference type="AlphaFoldDB" id="A0A6C0LFK7"/>
<sequence>MSQVCNDARQDYNDEKKRCNTKVKQTWLLWFLLLIPLAVLIVIFSKWWDHYVHSNKTAAQIGGTIFELNTVKNFMRN</sequence>
<feature type="transmembrane region" description="Helical" evidence="1">
    <location>
        <begin position="27"/>
        <end position="48"/>
    </location>
</feature>
<keyword evidence="1" id="KW-0472">Membrane</keyword>
<evidence type="ECO:0000256" key="1">
    <source>
        <dbReference type="SAM" id="Phobius"/>
    </source>
</evidence>
<keyword evidence="1" id="KW-0812">Transmembrane</keyword>
<evidence type="ECO:0000313" key="2">
    <source>
        <dbReference type="EMBL" id="QHU28775.1"/>
    </source>
</evidence>
<protein>
    <recommendedName>
        <fullName evidence="3">Transmembrane protein</fullName>
    </recommendedName>
</protein>
<keyword evidence="1" id="KW-1133">Transmembrane helix</keyword>